<evidence type="ECO:0000313" key="3">
    <source>
        <dbReference type="Proteomes" id="UP001393056"/>
    </source>
</evidence>
<keyword evidence="1" id="KW-0812">Transmembrane</keyword>
<feature type="transmembrane region" description="Helical" evidence="1">
    <location>
        <begin position="12"/>
        <end position="30"/>
    </location>
</feature>
<evidence type="ECO:0000256" key="1">
    <source>
        <dbReference type="SAM" id="Phobius"/>
    </source>
</evidence>
<feature type="transmembrane region" description="Helical" evidence="1">
    <location>
        <begin position="371"/>
        <end position="390"/>
    </location>
</feature>
<name>A0ABU9I3I8_9FLAO</name>
<dbReference type="EMBL" id="JBBYHT010000001">
    <property type="protein sequence ID" value="MEL1246965.1"/>
    <property type="molecule type" value="Genomic_DNA"/>
</dbReference>
<reference evidence="2 3" key="1">
    <citation type="submission" date="2024-04" db="EMBL/GenBank/DDBJ databases">
        <title>Flavobacterium sp. DGU41 16S ribosomal RNA gene Genome sequencing and assembly.</title>
        <authorList>
            <person name="Park S."/>
        </authorList>
    </citation>
    <scope>NUCLEOTIDE SEQUENCE [LARGE SCALE GENOMIC DNA]</scope>
    <source>
        <strain evidence="2 3">DGU41</strain>
    </source>
</reference>
<feature type="transmembrane region" description="Helical" evidence="1">
    <location>
        <begin position="166"/>
        <end position="186"/>
    </location>
</feature>
<accession>A0ABU9I3I8</accession>
<proteinExistence type="predicted"/>
<feature type="transmembrane region" description="Helical" evidence="1">
    <location>
        <begin position="87"/>
        <end position="105"/>
    </location>
</feature>
<dbReference type="Proteomes" id="UP001393056">
    <property type="component" value="Unassembled WGS sequence"/>
</dbReference>
<feature type="transmembrane region" description="Helical" evidence="1">
    <location>
        <begin position="198"/>
        <end position="217"/>
    </location>
</feature>
<keyword evidence="1" id="KW-0472">Membrane</keyword>
<protein>
    <submittedName>
        <fullName evidence="2">O-antigen polymerase</fullName>
    </submittedName>
</protein>
<feature type="transmembrane region" description="Helical" evidence="1">
    <location>
        <begin position="125"/>
        <end position="146"/>
    </location>
</feature>
<sequence>MFVFLEVPILTKSSFLVNLLVLLGFTYYNIRVEKEFSPFLSVFIVFNLLFFIVAPLIQINEIVSVGYKGTGSFIQAFPFYESICIRANLYILIFNCVFAFFYLYFKKIITTKTTIKKEYKNTPIVLLFLFLFCIIVFLINIQTVIFQFQHEYYEEAEQTSVSKYLIVQKFLFFIPLAGIILSYFYLKSKDRTSKNYKFVLFFFIGFLTILLILKNPLTEKRNALGPLYITLLFLFFRKYLSDNYKVLRFMFVSMVFFFPLMSIITHSRYSLSQMIAKPILLYKNIEYLSVADAFNSLHYDAYPNFLATIDYFDNKTIVYGEQLLCSLFFFVPRSIWESKPDTTGFVVGNYLIDKYKFNWDNLSNPYISEGYINFGFIGILLFAVILSFVFVKMIKWLQSGDILKSIFAFYFAIYLMYFLRGDLTSGFAYIMAFLFAVVYLPKIFFLFINYYAKK</sequence>
<feature type="transmembrane region" description="Helical" evidence="1">
    <location>
        <begin position="37"/>
        <end position="57"/>
    </location>
</feature>
<comment type="caution">
    <text evidence="2">The sequence shown here is derived from an EMBL/GenBank/DDBJ whole genome shotgun (WGS) entry which is preliminary data.</text>
</comment>
<evidence type="ECO:0000313" key="2">
    <source>
        <dbReference type="EMBL" id="MEL1246965.1"/>
    </source>
</evidence>
<feature type="transmembrane region" description="Helical" evidence="1">
    <location>
        <begin position="223"/>
        <end position="240"/>
    </location>
</feature>
<gene>
    <name evidence="2" type="ORF">AAEO58_02810</name>
</gene>
<feature type="transmembrane region" description="Helical" evidence="1">
    <location>
        <begin position="426"/>
        <end position="452"/>
    </location>
</feature>
<organism evidence="2 3">
    <name type="scientific">Flavobacterium helocola</name>
    <dbReference type="NCBI Taxonomy" id="3139139"/>
    <lineage>
        <taxon>Bacteria</taxon>
        <taxon>Pseudomonadati</taxon>
        <taxon>Bacteroidota</taxon>
        <taxon>Flavobacteriia</taxon>
        <taxon>Flavobacteriales</taxon>
        <taxon>Flavobacteriaceae</taxon>
        <taxon>Flavobacterium</taxon>
    </lineage>
</organism>
<feature type="transmembrane region" description="Helical" evidence="1">
    <location>
        <begin position="247"/>
        <end position="264"/>
    </location>
</feature>
<keyword evidence="3" id="KW-1185">Reference proteome</keyword>
<keyword evidence="1" id="KW-1133">Transmembrane helix</keyword>
<feature type="transmembrane region" description="Helical" evidence="1">
    <location>
        <begin position="402"/>
        <end position="420"/>
    </location>
</feature>